<proteinExistence type="predicted"/>
<reference evidence="1" key="1">
    <citation type="journal article" date="2011" name="PLoS Biol.">
        <title>Gene gain and loss during evolution of obligate parasitism in the white rust pathogen of Arabidopsis thaliana.</title>
        <authorList>
            <person name="Kemen E."/>
            <person name="Gardiner A."/>
            <person name="Schultz-Larsen T."/>
            <person name="Kemen A.C."/>
            <person name="Balmuth A.L."/>
            <person name="Robert-Seilaniantz A."/>
            <person name="Bailey K."/>
            <person name="Holub E."/>
            <person name="Studholme D.J."/>
            <person name="Maclean D."/>
            <person name="Jones J.D."/>
        </authorList>
    </citation>
    <scope>NUCLEOTIDE SEQUENCE</scope>
</reference>
<dbReference type="AlphaFoldDB" id="F0WW91"/>
<protein>
    <submittedName>
        <fullName evidence="1">AlNc14C316G10529 protein</fullName>
    </submittedName>
</protein>
<evidence type="ECO:0000313" key="1">
    <source>
        <dbReference type="EMBL" id="CCA25711.1"/>
    </source>
</evidence>
<reference evidence="1" key="2">
    <citation type="submission" date="2011-02" db="EMBL/GenBank/DDBJ databases">
        <authorList>
            <person name="MacLean D."/>
        </authorList>
    </citation>
    <scope>NUCLEOTIDE SEQUENCE</scope>
</reference>
<dbReference type="HOGENOM" id="CLU_1790472_0_0_1"/>
<dbReference type="EMBL" id="FR824361">
    <property type="protein sequence ID" value="CCA25711.1"/>
    <property type="molecule type" value="Genomic_DNA"/>
</dbReference>
<sequence>MNKCPYHEAVRNIFLNEQYERRLSILLPAAPSMKCHQHTNSMAVASSASTSPRIVYQGIRCRIYTQEELIITRSQYIIPQRNQVQSDISSPGCIQLCIYAPLISLLGTCQTNVTGSGHQNDGTCVSTTDDQLQQDNIMESRLSQK</sequence>
<organism evidence="1">
    <name type="scientific">Albugo laibachii Nc14</name>
    <dbReference type="NCBI Taxonomy" id="890382"/>
    <lineage>
        <taxon>Eukaryota</taxon>
        <taxon>Sar</taxon>
        <taxon>Stramenopiles</taxon>
        <taxon>Oomycota</taxon>
        <taxon>Peronosporomycetes</taxon>
        <taxon>Albuginales</taxon>
        <taxon>Albuginaceae</taxon>
        <taxon>Albugo</taxon>
    </lineage>
</organism>
<accession>F0WW91</accession>
<gene>
    <name evidence="1" type="primary">AlNc14C316G10529</name>
    <name evidence="1" type="ORF">ALNC14_118550</name>
</gene>
<name>F0WW91_9STRA</name>